<evidence type="ECO:0000256" key="2">
    <source>
        <dbReference type="ARBA" id="ARBA00023002"/>
    </source>
</evidence>
<dbReference type="AlphaFoldDB" id="A0A6P1SWX7"/>
<evidence type="ECO:0000313" key="8">
    <source>
        <dbReference type="Proteomes" id="UP000464495"/>
    </source>
</evidence>
<dbReference type="FunFam" id="3.40.50.720:FF:000203">
    <property type="entry name" value="D-3-phosphoglycerate dehydrogenase (SerA)"/>
    <property type="match status" value="1"/>
</dbReference>
<keyword evidence="3" id="KW-0520">NAD</keyword>
<dbReference type="InterPro" id="IPR029752">
    <property type="entry name" value="D-isomer_DH_CS1"/>
</dbReference>
<evidence type="ECO:0000256" key="4">
    <source>
        <dbReference type="RuleBase" id="RU003719"/>
    </source>
</evidence>
<accession>A0A6P1SWX7</accession>
<dbReference type="PANTHER" id="PTHR10996">
    <property type="entry name" value="2-HYDROXYACID DEHYDROGENASE-RELATED"/>
    <property type="match status" value="1"/>
</dbReference>
<feature type="domain" description="D-isomer specific 2-hydroxyacid dehydrogenase NAD-binding" evidence="6">
    <location>
        <begin position="112"/>
        <end position="289"/>
    </location>
</feature>
<dbReference type="InterPro" id="IPR006140">
    <property type="entry name" value="D-isomer_DH_NAD-bd"/>
</dbReference>
<dbReference type="EMBL" id="CP046620">
    <property type="protein sequence ID" value="QHQ33716.1"/>
    <property type="molecule type" value="Genomic_DNA"/>
</dbReference>
<evidence type="ECO:0000256" key="3">
    <source>
        <dbReference type="ARBA" id="ARBA00023027"/>
    </source>
</evidence>
<dbReference type="InterPro" id="IPR006139">
    <property type="entry name" value="D-isomer_2_OHA_DH_cat_dom"/>
</dbReference>
<dbReference type="Gene3D" id="3.40.50.720">
    <property type="entry name" value="NAD(P)-binding Rossmann-like Domain"/>
    <property type="match status" value="2"/>
</dbReference>
<dbReference type="SUPFAM" id="SSF51735">
    <property type="entry name" value="NAD(P)-binding Rossmann-fold domains"/>
    <property type="match status" value="1"/>
</dbReference>
<evidence type="ECO:0000259" key="5">
    <source>
        <dbReference type="Pfam" id="PF00389"/>
    </source>
</evidence>
<organism evidence="7 8">
    <name type="scientific">Algicella marina</name>
    <dbReference type="NCBI Taxonomy" id="2683284"/>
    <lineage>
        <taxon>Bacteria</taxon>
        <taxon>Pseudomonadati</taxon>
        <taxon>Pseudomonadota</taxon>
        <taxon>Alphaproteobacteria</taxon>
        <taxon>Rhodobacterales</taxon>
        <taxon>Paracoccaceae</taxon>
        <taxon>Algicella</taxon>
    </lineage>
</organism>
<protein>
    <submittedName>
        <fullName evidence="7">D-glycerate dehydrogenase</fullName>
    </submittedName>
</protein>
<comment type="similarity">
    <text evidence="1 4">Belongs to the D-isomer specific 2-hydroxyacid dehydrogenase family.</text>
</comment>
<name>A0A6P1SWX7_9RHOB</name>
<dbReference type="KEGG" id="amaq:GO499_00245"/>
<evidence type="ECO:0000256" key="1">
    <source>
        <dbReference type="ARBA" id="ARBA00005854"/>
    </source>
</evidence>
<evidence type="ECO:0000313" key="7">
    <source>
        <dbReference type="EMBL" id="QHQ33716.1"/>
    </source>
</evidence>
<dbReference type="InterPro" id="IPR050223">
    <property type="entry name" value="D-isomer_2-hydroxyacid_DH"/>
</dbReference>
<dbReference type="Pfam" id="PF02826">
    <property type="entry name" value="2-Hacid_dh_C"/>
    <property type="match status" value="1"/>
</dbReference>
<sequence length="321" mass="34059">MTEKPKVVVTRKLPYAVEARLQALFDVKLNHDDRPLSTAELEVAMMGADGLLPTVTDAIDSDLLNVKGRRAGIVANFAVGVNNIDLAAAEAAGVVVTNTPGVLTDATADIALTLMLNVTRATWPAENRLRRGEWTGFAPTAMLGSGLQDKVLGIIGMGRIGQAVAKRCHYGFGMDVIYFNRSPVADPGVPAQAVESIDAVMAEADVISLHLPGGANNDKVISAARIALMKPTAFLVNTARGDVIDEDALVAALQERRIAGAGLDVFYHEPRVPEALRLLDNVSLLPHLGSATLETRTAMGMLAVDNLEAHFAGRPYPARVV</sequence>
<evidence type="ECO:0000259" key="6">
    <source>
        <dbReference type="Pfam" id="PF02826"/>
    </source>
</evidence>
<dbReference type="Proteomes" id="UP000464495">
    <property type="component" value="Chromosome"/>
</dbReference>
<keyword evidence="2 4" id="KW-0560">Oxidoreductase</keyword>
<dbReference type="InterPro" id="IPR029753">
    <property type="entry name" value="D-isomer_DH_CS"/>
</dbReference>
<dbReference type="GO" id="GO:0030267">
    <property type="term" value="F:glyoxylate reductase (NADPH) activity"/>
    <property type="evidence" value="ECO:0007669"/>
    <property type="project" value="TreeGrafter"/>
</dbReference>
<feature type="domain" description="D-isomer specific 2-hydroxyacid dehydrogenase catalytic" evidence="5">
    <location>
        <begin position="7"/>
        <end position="320"/>
    </location>
</feature>
<dbReference type="PROSITE" id="PS00671">
    <property type="entry name" value="D_2_HYDROXYACID_DH_3"/>
    <property type="match status" value="1"/>
</dbReference>
<dbReference type="Pfam" id="PF00389">
    <property type="entry name" value="2-Hacid_dh"/>
    <property type="match status" value="1"/>
</dbReference>
<dbReference type="PANTHER" id="PTHR10996:SF283">
    <property type="entry name" value="GLYOXYLATE_HYDROXYPYRUVATE REDUCTASE B"/>
    <property type="match status" value="1"/>
</dbReference>
<reference evidence="7 8" key="1">
    <citation type="submission" date="2019-12" db="EMBL/GenBank/DDBJ databases">
        <title>Complete genome sequence of Algicella marina strain 9Alg 56(T) isolated from the red alga Tichocarpus crinitus.</title>
        <authorList>
            <person name="Kim S.-G."/>
            <person name="Nedashkovskaya O.I."/>
        </authorList>
    </citation>
    <scope>NUCLEOTIDE SEQUENCE [LARGE SCALE GENOMIC DNA]</scope>
    <source>
        <strain evidence="7 8">9Alg 56</strain>
    </source>
</reference>
<dbReference type="PROSITE" id="PS00065">
    <property type="entry name" value="D_2_HYDROXYACID_DH_1"/>
    <property type="match status" value="1"/>
</dbReference>
<dbReference type="GO" id="GO:0016618">
    <property type="term" value="F:hydroxypyruvate reductase [NAD(P)H] activity"/>
    <property type="evidence" value="ECO:0007669"/>
    <property type="project" value="TreeGrafter"/>
</dbReference>
<dbReference type="InterPro" id="IPR036291">
    <property type="entry name" value="NAD(P)-bd_dom_sf"/>
</dbReference>
<dbReference type="GO" id="GO:0051287">
    <property type="term" value="F:NAD binding"/>
    <property type="evidence" value="ECO:0007669"/>
    <property type="project" value="InterPro"/>
</dbReference>
<proteinExistence type="inferred from homology"/>
<dbReference type="SUPFAM" id="SSF52283">
    <property type="entry name" value="Formate/glycerate dehydrogenase catalytic domain-like"/>
    <property type="match status" value="1"/>
</dbReference>
<gene>
    <name evidence="7" type="ORF">GO499_00245</name>
</gene>
<dbReference type="GO" id="GO:0005829">
    <property type="term" value="C:cytosol"/>
    <property type="evidence" value="ECO:0007669"/>
    <property type="project" value="TreeGrafter"/>
</dbReference>
<dbReference type="CDD" id="cd05301">
    <property type="entry name" value="GDH"/>
    <property type="match status" value="1"/>
</dbReference>
<dbReference type="RefSeq" id="WP_161860292.1">
    <property type="nucleotide sequence ID" value="NZ_CP046620.1"/>
</dbReference>
<keyword evidence="8" id="KW-1185">Reference proteome</keyword>